<evidence type="ECO:0000313" key="5">
    <source>
        <dbReference type="Proteomes" id="UP001501126"/>
    </source>
</evidence>
<gene>
    <name evidence="4" type="ORF">GCM10009118_12150</name>
</gene>
<dbReference type="SUPFAM" id="SSF53335">
    <property type="entry name" value="S-adenosyl-L-methionine-dependent methyltransferases"/>
    <property type="match status" value="1"/>
</dbReference>
<dbReference type="PANTHER" id="PTHR10509">
    <property type="entry name" value="O-METHYLTRANSFERASE-RELATED"/>
    <property type="match status" value="1"/>
</dbReference>
<keyword evidence="2" id="KW-0808">Transferase</keyword>
<evidence type="ECO:0000256" key="2">
    <source>
        <dbReference type="ARBA" id="ARBA00022679"/>
    </source>
</evidence>
<keyword evidence="5" id="KW-1185">Reference proteome</keyword>
<dbReference type="Pfam" id="PF01596">
    <property type="entry name" value="Methyltransf_3"/>
    <property type="match status" value="1"/>
</dbReference>
<sequence length="213" mass="24376">MHFLPDDIDEYSDNHTEKEGELLYELDRKTHLNVLQPRMLSGHFQGRLLSLLSHIQQPEKILEIGTYTGYSAICLAEGLREGGKLITIDINYELEDMVKEYIERSGNKGKIEMIVGDAMEIIPGLKETFDMVFIDADKSNYINYYNLVLPMIRPGGLIIADNVLWSGKVTDPHKNKDLDTQVLVEFNKLLQEDDRVQNVLLPVRDGLMVARKK</sequence>
<dbReference type="CDD" id="cd02440">
    <property type="entry name" value="AdoMet_MTases"/>
    <property type="match status" value="1"/>
</dbReference>
<protein>
    <submittedName>
        <fullName evidence="4">O-methyltransferase</fullName>
    </submittedName>
</protein>
<keyword evidence="3" id="KW-0949">S-adenosyl-L-methionine</keyword>
<dbReference type="InterPro" id="IPR002935">
    <property type="entry name" value="SAM_O-MeTrfase"/>
</dbReference>
<name>A0ABN1MNI2_9FLAO</name>
<organism evidence="4 5">
    <name type="scientific">Wandonia haliotis</name>
    <dbReference type="NCBI Taxonomy" id="574963"/>
    <lineage>
        <taxon>Bacteria</taxon>
        <taxon>Pseudomonadati</taxon>
        <taxon>Bacteroidota</taxon>
        <taxon>Flavobacteriia</taxon>
        <taxon>Flavobacteriales</taxon>
        <taxon>Crocinitomicaceae</taxon>
        <taxon>Wandonia</taxon>
    </lineage>
</organism>
<accession>A0ABN1MNI2</accession>
<comment type="caution">
    <text evidence="4">The sequence shown here is derived from an EMBL/GenBank/DDBJ whole genome shotgun (WGS) entry which is preliminary data.</text>
</comment>
<dbReference type="PROSITE" id="PS51682">
    <property type="entry name" value="SAM_OMT_I"/>
    <property type="match status" value="1"/>
</dbReference>
<dbReference type="EMBL" id="BAAAFH010000007">
    <property type="protein sequence ID" value="GAA0874807.1"/>
    <property type="molecule type" value="Genomic_DNA"/>
</dbReference>
<dbReference type="Gene3D" id="3.40.50.150">
    <property type="entry name" value="Vaccinia Virus protein VP39"/>
    <property type="match status" value="1"/>
</dbReference>
<evidence type="ECO:0000256" key="1">
    <source>
        <dbReference type="ARBA" id="ARBA00022603"/>
    </source>
</evidence>
<dbReference type="InterPro" id="IPR029063">
    <property type="entry name" value="SAM-dependent_MTases_sf"/>
</dbReference>
<dbReference type="RefSeq" id="WP_343785727.1">
    <property type="nucleotide sequence ID" value="NZ_BAAAFH010000007.1"/>
</dbReference>
<evidence type="ECO:0000256" key="3">
    <source>
        <dbReference type="ARBA" id="ARBA00022691"/>
    </source>
</evidence>
<keyword evidence="1" id="KW-0489">Methyltransferase</keyword>
<proteinExistence type="predicted"/>
<dbReference type="InterPro" id="IPR050362">
    <property type="entry name" value="Cation-dep_OMT"/>
</dbReference>
<reference evidence="4 5" key="1">
    <citation type="journal article" date="2019" name="Int. J. Syst. Evol. Microbiol.">
        <title>The Global Catalogue of Microorganisms (GCM) 10K type strain sequencing project: providing services to taxonomists for standard genome sequencing and annotation.</title>
        <authorList>
            <consortium name="The Broad Institute Genomics Platform"/>
            <consortium name="The Broad Institute Genome Sequencing Center for Infectious Disease"/>
            <person name="Wu L."/>
            <person name="Ma J."/>
        </authorList>
    </citation>
    <scope>NUCLEOTIDE SEQUENCE [LARGE SCALE GENOMIC DNA]</scope>
    <source>
        <strain evidence="4 5">JCM 16083</strain>
    </source>
</reference>
<evidence type="ECO:0000313" key="4">
    <source>
        <dbReference type="EMBL" id="GAA0874807.1"/>
    </source>
</evidence>
<dbReference type="PANTHER" id="PTHR10509:SF14">
    <property type="entry name" value="CAFFEOYL-COA O-METHYLTRANSFERASE 3-RELATED"/>
    <property type="match status" value="1"/>
</dbReference>
<dbReference type="Proteomes" id="UP001501126">
    <property type="component" value="Unassembled WGS sequence"/>
</dbReference>